<feature type="compositionally biased region" description="Acidic residues" evidence="1">
    <location>
        <begin position="145"/>
        <end position="181"/>
    </location>
</feature>
<evidence type="ECO:0000256" key="1">
    <source>
        <dbReference type="SAM" id="MobiDB-lite"/>
    </source>
</evidence>
<evidence type="ECO:0000313" key="3">
    <source>
        <dbReference type="Proteomes" id="UP001431209"/>
    </source>
</evidence>
<protein>
    <submittedName>
        <fullName evidence="2">Uncharacterized protein</fullName>
    </submittedName>
</protein>
<feature type="compositionally biased region" description="Acidic residues" evidence="1">
    <location>
        <begin position="124"/>
        <end position="136"/>
    </location>
</feature>
<dbReference type="AlphaFoldDB" id="A0AAW2YUE0"/>
<gene>
    <name evidence="2" type="ORF">AKO1_006805</name>
</gene>
<comment type="caution">
    <text evidence="2">The sequence shown here is derived from an EMBL/GenBank/DDBJ whole genome shotgun (WGS) entry which is preliminary data.</text>
</comment>
<proteinExistence type="predicted"/>
<sequence>MSEVEEIIQQSEENTEVLYVVLIVNNDEDSKILKRHFETNIAKKEETVIYNVVERDSHPSLQIYKEGDLVGRKPYLTSDGDEDEPSDDEEDQLITDVTQAKNDMSLFVMAHLYTHHNPQLGEMFSDEEDADDEDNGELSNGTNEDSQDEDENYEPSEDQDEEDQDEEDQDEDEDDYMDEEEHQVGNTINQEEILQIWHDILPRLEGNELYFTTFRNSLSSHIKDIFFRGNKLFNVLSNVADLPPPEKEDLDEIIKEASTYTPIQDLSQHIEKYKPSDSDNFYLHDDDLKEEEEEIAQDQYEKIEWRTFGVDIQRLLIGSFNIAPAYRGQFRIKCVDSTLIYDMFVFVAHPPPQVVTTHEELREYMFAQCDAFKESKRFRMLIDLKNVIGHFYFESKADPGLSLLTVSLKCSPVFSYKIVKDNSWTTCGDFTTGQQAASQGKHYVLANHETLRYVAYLVSSCSDKMESVDQQTLNFDAGRQQQTDVEHLNVFETQQNAETSAGTKNCCIQ</sequence>
<organism evidence="2 3">
    <name type="scientific">Acrasis kona</name>
    <dbReference type="NCBI Taxonomy" id="1008807"/>
    <lineage>
        <taxon>Eukaryota</taxon>
        <taxon>Discoba</taxon>
        <taxon>Heterolobosea</taxon>
        <taxon>Tetramitia</taxon>
        <taxon>Eutetramitia</taxon>
        <taxon>Acrasidae</taxon>
        <taxon>Acrasis</taxon>
    </lineage>
</organism>
<accession>A0AAW2YUE0</accession>
<feature type="region of interest" description="Disordered" evidence="1">
    <location>
        <begin position="122"/>
        <end position="188"/>
    </location>
</feature>
<dbReference type="EMBL" id="JAOPGA020000668">
    <property type="protein sequence ID" value="KAL0480571.1"/>
    <property type="molecule type" value="Genomic_DNA"/>
</dbReference>
<evidence type="ECO:0000313" key="2">
    <source>
        <dbReference type="EMBL" id="KAL0480571.1"/>
    </source>
</evidence>
<dbReference type="Proteomes" id="UP001431209">
    <property type="component" value="Unassembled WGS sequence"/>
</dbReference>
<reference evidence="2 3" key="1">
    <citation type="submission" date="2024-03" db="EMBL/GenBank/DDBJ databases">
        <title>The Acrasis kona genome and developmental transcriptomes reveal deep origins of eukaryotic multicellular pathways.</title>
        <authorList>
            <person name="Sheikh S."/>
            <person name="Fu C.-J."/>
            <person name="Brown M.W."/>
            <person name="Baldauf S.L."/>
        </authorList>
    </citation>
    <scope>NUCLEOTIDE SEQUENCE [LARGE SCALE GENOMIC DNA]</scope>
    <source>
        <strain evidence="2 3">ATCC MYA-3509</strain>
    </source>
</reference>
<keyword evidence="3" id="KW-1185">Reference proteome</keyword>
<name>A0AAW2YUE0_9EUKA</name>